<dbReference type="AlphaFoldDB" id="A0AAJ6BGK9"/>
<evidence type="ECO:0000313" key="4">
    <source>
        <dbReference type="Proteomes" id="UP001220610"/>
    </source>
</evidence>
<proteinExistence type="predicted"/>
<dbReference type="InterPro" id="IPR012373">
    <property type="entry name" value="Ferrdict_sens_TM"/>
</dbReference>
<evidence type="ECO:0000259" key="2">
    <source>
        <dbReference type="Pfam" id="PF16344"/>
    </source>
</evidence>
<gene>
    <name evidence="3" type="ORF">P0Y53_02215</name>
</gene>
<feature type="domain" description="FecR protein" evidence="1">
    <location>
        <begin position="189"/>
        <end position="284"/>
    </location>
</feature>
<dbReference type="Gene3D" id="3.55.50.30">
    <property type="match status" value="1"/>
</dbReference>
<protein>
    <submittedName>
        <fullName evidence="3">FecR domain-containing protein</fullName>
    </submittedName>
</protein>
<dbReference type="EMBL" id="CP119311">
    <property type="protein sequence ID" value="WEK36303.1"/>
    <property type="molecule type" value="Genomic_DNA"/>
</dbReference>
<sequence>MLSPLSIQVILEKYLHAPLNEAEQAVLQQWLAASADNQALFDRINKEDYVRESLQQLDQFNAARILQKIDQGREQAAVVYPADLSRRKMGWAAAVLLAALGGASFLLARIGNQPSANNPIAQNGAMNIAPGKEGAILTLSDGSTMVLDSLGQGTITTQGNTHVVLKNGQLSYEKDHGLAGATQEPFYNTMSTPRGRQYQVVLPDGSRVWLNAASSITFPTAFTGGERRVRVSGEAYFEIKADPRNPFRVEMQEQVVEVLGTSFNINGYSDETTIKTTLLDGSVRLTSGNGAKPAVLLRPGEQAGLQKPLANANPFTVSEADLEEVMAWKNGVFSFHEADIRTVMRQIERWYDIRVDYRGTVPQDRFSGKVSRSANLSQVLRILELSEVNFHLDGNTLIVTPPQDRG</sequence>
<dbReference type="InterPro" id="IPR006860">
    <property type="entry name" value="FecR"/>
</dbReference>
<feature type="domain" description="Protein FecR C-terminal" evidence="2">
    <location>
        <begin position="333"/>
        <end position="399"/>
    </location>
</feature>
<dbReference type="PANTHER" id="PTHR30273:SF2">
    <property type="entry name" value="PROTEIN FECR"/>
    <property type="match status" value="1"/>
</dbReference>
<dbReference type="Gene3D" id="2.60.120.1440">
    <property type="match status" value="1"/>
</dbReference>
<reference evidence="3" key="1">
    <citation type="submission" date="2023-03" db="EMBL/GenBank/DDBJ databases">
        <title>Andean soil-derived lignocellulolytic bacterial consortium as a source of novel taxa and putative plastic-active enzymes.</title>
        <authorList>
            <person name="Diaz-Garcia L."/>
            <person name="Chuvochina M."/>
            <person name="Feuerriegel G."/>
            <person name="Bunk B."/>
            <person name="Sproer C."/>
            <person name="Streit W.R."/>
            <person name="Rodriguez L.M."/>
            <person name="Overmann J."/>
            <person name="Jimenez D.J."/>
        </authorList>
    </citation>
    <scope>NUCLEOTIDE SEQUENCE</scope>
    <source>
        <strain evidence="3">MAG 7</strain>
    </source>
</reference>
<dbReference type="InterPro" id="IPR032508">
    <property type="entry name" value="FecR_C"/>
</dbReference>
<organism evidence="3 4">
    <name type="scientific">Candidatus Pseudobacter hemicellulosilyticus</name>
    <dbReference type="NCBI Taxonomy" id="3121375"/>
    <lineage>
        <taxon>Bacteria</taxon>
        <taxon>Pseudomonadati</taxon>
        <taxon>Bacteroidota</taxon>
        <taxon>Chitinophagia</taxon>
        <taxon>Chitinophagales</taxon>
        <taxon>Chitinophagaceae</taxon>
        <taxon>Pseudobacter</taxon>
    </lineage>
</organism>
<dbReference type="Pfam" id="PF16344">
    <property type="entry name" value="FecR_C"/>
    <property type="match status" value="1"/>
</dbReference>
<dbReference type="GO" id="GO:0016989">
    <property type="term" value="F:sigma factor antagonist activity"/>
    <property type="evidence" value="ECO:0007669"/>
    <property type="project" value="TreeGrafter"/>
</dbReference>
<evidence type="ECO:0000313" key="3">
    <source>
        <dbReference type="EMBL" id="WEK36303.1"/>
    </source>
</evidence>
<accession>A0AAJ6BGK9</accession>
<dbReference type="PANTHER" id="PTHR30273">
    <property type="entry name" value="PERIPLASMIC SIGNAL SENSOR AND SIGMA FACTOR ACTIVATOR FECR-RELATED"/>
    <property type="match status" value="1"/>
</dbReference>
<dbReference type="Pfam" id="PF04773">
    <property type="entry name" value="FecR"/>
    <property type="match status" value="1"/>
</dbReference>
<name>A0AAJ6BGK9_9BACT</name>
<dbReference type="Proteomes" id="UP001220610">
    <property type="component" value="Chromosome"/>
</dbReference>
<evidence type="ECO:0000259" key="1">
    <source>
        <dbReference type="Pfam" id="PF04773"/>
    </source>
</evidence>